<gene>
    <name evidence="3" type="ORF">PSNMU_V1.4_AUG-EV-PASAV3_0011930</name>
</gene>
<proteinExistence type="predicted"/>
<evidence type="ECO:0000313" key="3">
    <source>
        <dbReference type="EMBL" id="VEU34483.1"/>
    </source>
</evidence>
<feature type="coiled-coil region" evidence="1">
    <location>
        <begin position="194"/>
        <end position="228"/>
    </location>
</feature>
<feature type="compositionally biased region" description="Low complexity" evidence="2">
    <location>
        <begin position="164"/>
        <end position="177"/>
    </location>
</feature>
<name>A0A448YXE2_9STRA</name>
<reference evidence="3 4" key="1">
    <citation type="submission" date="2019-01" db="EMBL/GenBank/DDBJ databases">
        <authorList>
            <person name="Ferrante I. M."/>
        </authorList>
    </citation>
    <scope>NUCLEOTIDE SEQUENCE [LARGE SCALE GENOMIC DNA]</scope>
    <source>
        <strain evidence="3 4">B856</strain>
    </source>
</reference>
<dbReference type="AlphaFoldDB" id="A0A448YXE2"/>
<evidence type="ECO:0000313" key="4">
    <source>
        <dbReference type="Proteomes" id="UP000291116"/>
    </source>
</evidence>
<protein>
    <submittedName>
        <fullName evidence="3">Uncharacterized protein</fullName>
    </submittedName>
</protein>
<keyword evidence="4" id="KW-1185">Reference proteome</keyword>
<feature type="region of interest" description="Disordered" evidence="2">
    <location>
        <begin position="316"/>
        <end position="461"/>
    </location>
</feature>
<feature type="region of interest" description="Disordered" evidence="2">
    <location>
        <begin position="71"/>
        <end position="92"/>
    </location>
</feature>
<evidence type="ECO:0000256" key="1">
    <source>
        <dbReference type="SAM" id="Coils"/>
    </source>
</evidence>
<dbReference type="EMBL" id="CAACVS010000030">
    <property type="protein sequence ID" value="VEU34483.1"/>
    <property type="molecule type" value="Genomic_DNA"/>
</dbReference>
<organism evidence="3 4">
    <name type="scientific">Pseudo-nitzschia multistriata</name>
    <dbReference type="NCBI Taxonomy" id="183589"/>
    <lineage>
        <taxon>Eukaryota</taxon>
        <taxon>Sar</taxon>
        <taxon>Stramenopiles</taxon>
        <taxon>Ochrophyta</taxon>
        <taxon>Bacillariophyta</taxon>
        <taxon>Bacillariophyceae</taxon>
        <taxon>Bacillariophycidae</taxon>
        <taxon>Bacillariales</taxon>
        <taxon>Bacillariaceae</taxon>
        <taxon>Pseudo-nitzschia</taxon>
    </lineage>
</organism>
<feature type="compositionally biased region" description="Gly residues" evidence="2">
    <location>
        <begin position="370"/>
        <end position="381"/>
    </location>
</feature>
<feature type="region of interest" description="Disordered" evidence="2">
    <location>
        <begin position="119"/>
        <end position="184"/>
    </location>
</feature>
<feature type="compositionally biased region" description="Basic and acidic residues" evidence="2">
    <location>
        <begin position="450"/>
        <end position="461"/>
    </location>
</feature>
<evidence type="ECO:0000256" key="2">
    <source>
        <dbReference type="SAM" id="MobiDB-lite"/>
    </source>
</evidence>
<feature type="compositionally biased region" description="Basic and acidic residues" evidence="2">
    <location>
        <begin position="316"/>
        <end position="329"/>
    </location>
</feature>
<keyword evidence="1" id="KW-0175">Coiled coil</keyword>
<dbReference type="Proteomes" id="UP000291116">
    <property type="component" value="Unassembled WGS sequence"/>
</dbReference>
<dbReference type="OrthoDB" id="49382at2759"/>
<sequence length="461" mass="49636">MSVNDDLLVDGSIEGDLMAAMNAALAESGDDNNSNSNSNHGSAFFSETDTASMRSIDVMGEAMGLLMSGENDYENDYESEPTNGNMNMDGKEIRIDSGNNNYGGVGGDIDDEEEINFDDFMAGSKGSGDNNDGKSMDQDIYAIDGGDQPQGGESKDDDAGAPGAESSNATTETAASKEPPPAGLAADVVPLKQFENALALIQDLENRIQVLETDHQCLTEENMVLREQTLSQATVLADLEAKLAAFPKLLEETAREEAQVAAAKAEIETKFIFWKKDMDRQEQELEEEKLKRTRKHYSATTDSLKQSDFLKDVVERKEQENDDGHHQEKPNGPLAFLRGWGNRNNKKHSNSKANGDKNDAVPSGESDASTGGGASANGGSSGSKDHGSESTIETSKGDFNINITLSTSRSGDDLPDMPEQRNGKIRPSLPSNEEDDETEVNSSNAIKGNHGHDEKLLDLLT</sequence>
<accession>A0A448YXE2</accession>